<gene>
    <name evidence="2" type="ORF">NDU88_005746</name>
</gene>
<organism evidence="2 3">
    <name type="scientific">Pleurodeles waltl</name>
    <name type="common">Iberian ribbed newt</name>
    <dbReference type="NCBI Taxonomy" id="8319"/>
    <lineage>
        <taxon>Eukaryota</taxon>
        <taxon>Metazoa</taxon>
        <taxon>Chordata</taxon>
        <taxon>Craniata</taxon>
        <taxon>Vertebrata</taxon>
        <taxon>Euteleostomi</taxon>
        <taxon>Amphibia</taxon>
        <taxon>Batrachia</taxon>
        <taxon>Caudata</taxon>
        <taxon>Salamandroidea</taxon>
        <taxon>Salamandridae</taxon>
        <taxon>Pleurodelinae</taxon>
        <taxon>Pleurodeles</taxon>
    </lineage>
</organism>
<reference evidence="2" key="1">
    <citation type="journal article" date="2022" name="bioRxiv">
        <title>Sequencing and chromosome-scale assembly of the giantPleurodeles waltlgenome.</title>
        <authorList>
            <person name="Brown T."/>
            <person name="Elewa A."/>
            <person name="Iarovenko S."/>
            <person name="Subramanian E."/>
            <person name="Araus A.J."/>
            <person name="Petzold A."/>
            <person name="Susuki M."/>
            <person name="Suzuki K.-i.T."/>
            <person name="Hayashi T."/>
            <person name="Toyoda A."/>
            <person name="Oliveira C."/>
            <person name="Osipova E."/>
            <person name="Leigh N.D."/>
            <person name="Simon A."/>
            <person name="Yun M.H."/>
        </authorList>
    </citation>
    <scope>NUCLEOTIDE SEQUENCE</scope>
    <source>
        <strain evidence="2">20211129_DDA</strain>
        <tissue evidence="2">Liver</tissue>
    </source>
</reference>
<evidence type="ECO:0000313" key="2">
    <source>
        <dbReference type="EMBL" id="KAJ1201942.1"/>
    </source>
</evidence>
<dbReference type="AlphaFoldDB" id="A0AAV7VML9"/>
<dbReference type="EMBL" id="JANPWB010000003">
    <property type="protein sequence ID" value="KAJ1201942.1"/>
    <property type="molecule type" value="Genomic_DNA"/>
</dbReference>
<comment type="caution">
    <text evidence="2">The sequence shown here is derived from an EMBL/GenBank/DDBJ whole genome shotgun (WGS) entry which is preliminary data.</text>
</comment>
<sequence>MTVSRFTTSQTGYAPFFDAIASKSSANTAKCAKESQNGSQMLAQTPGRWQQIRNQPGGPTEDTGQREEEKKV</sequence>
<name>A0AAV7VML9_PLEWA</name>
<dbReference type="Proteomes" id="UP001066276">
    <property type="component" value="Chromosome 2_1"/>
</dbReference>
<proteinExistence type="predicted"/>
<accession>A0AAV7VML9</accession>
<feature type="region of interest" description="Disordered" evidence="1">
    <location>
        <begin position="31"/>
        <end position="72"/>
    </location>
</feature>
<feature type="compositionally biased region" description="Polar residues" evidence="1">
    <location>
        <begin position="31"/>
        <end position="54"/>
    </location>
</feature>
<evidence type="ECO:0000256" key="1">
    <source>
        <dbReference type="SAM" id="MobiDB-lite"/>
    </source>
</evidence>
<keyword evidence="3" id="KW-1185">Reference proteome</keyword>
<feature type="compositionally biased region" description="Basic and acidic residues" evidence="1">
    <location>
        <begin position="63"/>
        <end position="72"/>
    </location>
</feature>
<protein>
    <submittedName>
        <fullName evidence="2">Uncharacterized protein</fullName>
    </submittedName>
</protein>
<evidence type="ECO:0000313" key="3">
    <source>
        <dbReference type="Proteomes" id="UP001066276"/>
    </source>
</evidence>